<comment type="subcellular location">
    <subcellularLocation>
        <location evidence="1">Cell membrane</location>
        <topology evidence="1">Multi-pass membrane protein</topology>
    </subcellularLocation>
</comment>
<feature type="transmembrane region" description="Helical" evidence="6">
    <location>
        <begin position="51"/>
        <end position="73"/>
    </location>
</feature>
<dbReference type="InterPro" id="IPR050833">
    <property type="entry name" value="Poly_Biosynth_Transport"/>
</dbReference>
<feature type="transmembrane region" description="Helical" evidence="6">
    <location>
        <begin position="401"/>
        <end position="423"/>
    </location>
</feature>
<dbReference type="Proteomes" id="UP000808337">
    <property type="component" value="Unassembled WGS sequence"/>
</dbReference>
<dbReference type="EMBL" id="JADKGY010000006">
    <property type="protein sequence ID" value="MBK9982573.1"/>
    <property type="molecule type" value="Genomic_DNA"/>
</dbReference>
<feature type="transmembrane region" description="Helical" evidence="6">
    <location>
        <begin position="464"/>
        <end position="484"/>
    </location>
</feature>
<feature type="transmembrane region" description="Helical" evidence="6">
    <location>
        <begin position="376"/>
        <end position="395"/>
    </location>
</feature>
<dbReference type="PANTHER" id="PTHR30250:SF11">
    <property type="entry name" value="O-ANTIGEN TRANSPORTER-RELATED"/>
    <property type="match status" value="1"/>
</dbReference>
<proteinExistence type="predicted"/>
<feature type="transmembrane region" description="Helical" evidence="6">
    <location>
        <begin position="435"/>
        <end position="452"/>
    </location>
</feature>
<evidence type="ECO:0000256" key="1">
    <source>
        <dbReference type="ARBA" id="ARBA00004651"/>
    </source>
</evidence>
<accession>A0A9D7XSI8</accession>
<feature type="transmembrane region" description="Helical" evidence="6">
    <location>
        <begin position="146"/>
        <end position="170"/>
    </location>
</feature>
<feature type="transmembrane region" description="Helical" evidence="6">
    <location>
        <begin position="85"/>
        <end position="106"/>
    </location>
</feature>
<feature type="transmembrane region" description="Helical" evidence="6">
    <location>
        <begin position="269"/>
        <end position="290"/>
    </location>
</feature>
<name>A0A9D7XSI8_9BACT</name>
<feature type="transmembrane region" description="Helical" evidence="6">
    <location>
        <begin position="190"/>
        <end position="209"/>
    </location>
</feature>
<keyword evidence="5 6" id="KW-0472">Membrane</keyword>
<keyword evidence="4 6" id="KW-1133">Transmembrane helix</keyword>
<feature type="transmembrane region" description="Helical" evidence="6">
    <location>
        <begin position="311"/>
        <end position="332"/>
    </location>
</feature>
<comment type="caution">
    <text evidence="7">The sequence shown here is derived from an EMBL/GenBank/DDBJ whole genome shotgun (WGS) entry which is preliminary data.</text>
</comment>
<reference evidence="7 8" key="1">
    <citation type="submission" date="2020-10" db="EMBL/GenBank/DDBJ databases">
        <title>Connecting structure to function with the recovery of over 1000 high-quality activated sludge metagenome-assembled genomes encoding full-length rRNA genes using long-read sequencing.</title>
        <authorList>
            <person name="Singleton C.M."/>
            <person name="Petriglieri F."/>
            <person name="Kristensen J.M."/>
            <person name="Kirkegaard R.H."/>
            <person name="Michaelsen T.Y."/>
            <person name="Andersen M.H."/>
            <person name="Karst S.M."/>
            <person name="Dueholm M.S."/>
            <person name="Nielsen P.H."/>
            <person name="Albertsen M."/>
        </authorList>
    </citation>
    <scope>NUCLEOTIDE SEQUENCE [LARGE SCALE GENOMIC DNA]</scope>
    <source>
        <strain evidence="7">Ribe_18-Q3-R11-54_MAXAC.273</strain>
    </source>
</reference>
<evidence type="ECO:0000256" key="5">
    <source>
        <dbReference type="ARBA" id="ARBA00023136"/>
    </source>
</evidence>
<dbReference type="AlphaFoldDB" id="A0A9D7XSI8"/>
<feature type="transmembrane region" description="Helical" evidence="6">
    <location>
        <begin position="12"/>
        <end position="31"/>
    </location>
</feature>
<evidence type="ECO:0000256" key="6">
    <source>
        <dbReference type="SAM" id="Phobius"/>
    </source>
</evidence>
<feature type="transmembrane region" description="Helical" evidence="6">
    <location>
        <begin position="230"/>
        <end position="249"/>
    </location>
</feature>
<evidence type="ECO:0000313" key="8">
    <source>
        <dbReference type="Proteomes" id="UP000808337"/>
    </source>
</evidence>
<evidence type="ECO:0000256" key="2">
    <source>
        <dbReference type="ARBA" id="ARBA00022475"/>
    </source>
</evidence>
<evidence type="ECO:0000256" key="3">
    <source>
        <dbReference type="ARBA" id="ARBA00022692"/>
    </source>
</evidence>
<keyword evidence="3 6" id="KW-0812">Transmembrane</keyword>
<evidence type="ECO:0000256" key="4">
    <source>
        <dbReference type="ARBA" id="ARBA00022989"/>
    </source>
</evidence>
<keyword evidence="2" id="KW-1003">Cell membrane</keyword>
<sequence length="496" mass="56151">MTLRKLAGETAIYGLGSILNRILNYIFFTIYLTRVFIGPDKHLFGVYKDLYFYMALFLIILSFRMETTYFRFAKENRASVTTMSMAFLTGLAGLFVGIVWIFKFNIANSMEYPGMTKHLVMLVWVLFFDVLSAVPFASLRQQNRPWLFLSLRLGSILLNLGFVLFFLEILPGLAEGSGFWASIFSMGDKLYFVFLGNLLASGLTLALLLPLMKKTDFKWDFSFLKRMLSYAWPLVIVGIAGVINQSSYITFQKYWLPNSVTENLTEGGVFAAAASVAILLNLFTVAFNYAAEPFFFAHQHKEDARQVYADVALAFTIIGAVMMLGILAYIDVIQLLLGKSYREGLSVVPILLLSYLLLGIYYNFSTWYKLADKTLYGALIAGIGSVLTIGLNYLAIKTFDFGVVGSAWAALICYLFMCVTSYLQGQKYFPIPYKIMQMIGWIAGALIIYFAMEWLRQFYEGNLVVILLVNTILFSGYLFLIYTVEKPLVKQLKRGV</sequence>
<feature type="transmembrane region" description="Helical" evidence="6">
    <location>
        <begin position="344"/>
        <end position="364"/>
    </location>
</feature>
<feature type="transmembrane region" description="Helical" evidence="6">
    <location>
        <begin position="118"/>
        <end position="139"/>
    </location>
</feature>
<organism evidence="7 8">
    <name type="scientific">Candidatus Opimibacter skivensis</name>
    <dbReference type="NCBI Taxonomy" id="2982028"/>
    <lineage>
        <taxon>Bacteria</taxon>
        <taxon>Pseudomonadati</taxon>
        <taxon>Bacteroidota</taxon>
        <taxon>Saprospiria</taxon>
        <taxon>Saprospirales</taxon>
        <taxon>Saprospiraceae</taxon>
        <taxon>Candidatus Opimibacter</taxon>
    </lineage>
</organism>
<protein>
    <submittedName>
        <fullName evidence="7">Polysaccharide biosynthesis C-terminal domain-containing protein</fullName>
    </submittedName>
</protein>
<evidence type="ECO:0000313" key="7">
    <source>
        <dbReference type="EMBL" id="MBK9982573.1"/>
    </source>
</evidence>
<dbReference type="GO" id="GO:0005886">
    <property type="term" value="C:plasma membrane"/>
    <property type="evidence" value="ECO:0007669"/>
    <property type="project" value="UniProtKB-SubCell"/>
</dbReference>
<dbReference type="PANTHER" id="PTHR30250">
    <property type="entry name" value="PST FAMILY PREDICTED COLANIC ACID TRANSPORTER"/>
    <property type="match status" value="1"/>
</dbReference>
<gene>
    <name evidence="7" type="ORF">IPP15_09125</name>
</gene>